<organism evidence="3 4">
    <name type="scientific">Glarea lozoyensis (strain ATCC 20868 / MF5171)</name>
    <dbReference type="NCBI Taxonomy" id="1116229"/>
    <lineage>
        <taxon>Eukaryota</taxon>
        <taxon>Fungi</taxon>
        <taxon>Dikarya</taxon>
        <taxon>Ascomycota</taxon>
        <taxon>Pezizomycotina</taxon>
        <taxon>Leotiomycetes</taxon>
        <taxon>Helotiales</taxon>
        <taxon>Helotiaceae</taxon>
        <taxon>Glarea</taxon>
    </lineage>
</organism>
<dbReference type="HOGENOM" id="CLU_103010_1_0_1"/>
<dbReference type="RefSeq" id="XP_008080686.1">
    <property type="nucleotide sequence ID" value="XM_008082495.1"/>
</dbReference>
<dbReference type="InterPro" id="IPR002347">
    <property type="entry name" value="SDR_fam"/>
</dbReference>
<keyword evidence="4" id="KW-1185">Reference proteome</keyword>
<proteinExistence type="inferred from homology"/>
<protein>
    <submittedName>
        <fullName evidence="3">NAD(P)-binding Rossmann-fold containing protein</fullName>
    </submittedName>
</protein>
<dbReference type="PANTHER" id="PTHR43669">
    <property type="entry name" value="5-KETO-D-GLUCONATE 5-REDUCTASE"/>
    <property type="match status" value="1"/>
</dbReference>
<dbReference type="AlphaFoldDB" id="S3D6B4"/>
<sequence length="229" mass="24417">MSKTILLLGAGKMVGEGIASHFHQAGYKVALASRSGNFPWDTKNSYLHVKADFADPSSVEGVFQKVKTEYGVPNVVVYNTAIMTPTPQPTSESVAAFETGIKSTIVSGYAAAKYALEGFRTLPSEVSKTFIWTGNGLNVKPVPVLFNLGVGKAGAASIVQTLAAAYGNDGFKFYYADERKPDGGFISQEISGENHGKFYLKLAEGAAGVPWDATFVGSEYVDFGGKAFW</sequence>
<dbReference type="Pfam" id="PF13561">
    <property type="entry name" value="adh_short_C2"/>
    <property type="match status" value="1"/>
</dbReference>
<dbReference type="Proteomes" id="UP000016922">
    <property type="component" value="Unassembled WGS sequence"/>
</dbReference>
<dbReference type="KEGG" id="glz:GLAREA_07808"/>
<dbReference type="InterPro" id="IPR036291">
    <property type="entry name" value="NAD(P)-bd_dom_sf"/>
</dbReference>
<dbReference type="Gene3D" id="3.40.50.720">
    <property type="entry name" value="NAD(P)-binding Rossmann-like Domain"/>
    <property type="match status" value="1"/>
</dbReference>
<dbReference type="GeneID" id="19466860"/>
<dbReference type="SUPFAM" id="SSF51735">
    <property type="entry name" value="NAD(P)-binding Rossmann-fold domains"/>
    <property type="match status" value="1"/>
</dbReference>
<dbReference type="PANTHER" id="PTHR43669:SF4">
    <property type="entry name" value="SHORT-CHAIN DEHYDROGENASE"/>
    <property type="match status" value="1"/>
</dbReference>
<evidence type="ECO:0000256" key="1">
    <source>
        <dbReference type="ARBA" id="ARBA00006484"/>
    </source>
</evidence>
<dbReference type="eggNOG" id="KOG1014">
    <property type="taxonomic scope" value="Eukaryota"/>
</dbReference>
<accession>S3D6B4</accession>
<dbReference type="OrthoDB" id="5336600at2759"/>
<dbReference type="STRING" id="1116229.S3D6B4"/>
<evidence type="ECO:0000313" key="3">
    <source>
        <dbReference type="EMBL" id="EPE32674.1"/>
    </source>
</evidence>
<evidence type="ECO:0000313" key="4">
    <source>
        <dbReference type="Proteomes" id="UP000016922"/>
    </source>
</evidence>
<reference evidence="3 4" key="1">
    <citation type="journal article" date="2013" name="BMC Genomics">
        <title>Genomics-driven discovery of the pneumocandin biosynthetic gene cluster in the fungus Glarea lozoyensis.</title>
        <authorList>
            <person name="Chen L."/>
            <person name="Yue Q."/>
            <person name="Zhang X."/>
            <person name="Xiang M."/>
            <person name="Wang C."/>
            <person name="Li S."/>
            <person name="Che Y."/>
            <person name="Ortiz-Lopez F.J."/>
            <person name="Bills G.F."/>
            <person name="Liu X."/>
            <person name="An Z."/>
        </authorList>
    </citation>
    <scope>NUCLEOTIDE SEQUENCE [LARGE SCALE GENOMIC DNA]</scope>
    <source>
        <strain evidence="4">ATCC 20868 / MF5171</strain>
    </source>
</reference>
<evidence type="ECO:0000256" key="2">
    <source>
        <dbReference type="ARBA" id="ARBA00023002"/>
    </source>
</evidence>
<gene>
    <name evidence="3" type="ORF">GLAREA_07808</name>
</gene>
<dbReference type="OMA" id="EPREWYQ"/>
<comment type="similarity">
    <text evidence="1">Belongs to the short-chain dehydrogenases/reductases (SDR) family.</text>
</comment>
<name>S3D6B4_GLAL2</name>
<dbReference type="GO" id="GO:0016491">
    <property type="term" value="F:oxidoreductase activity"/>
    <property type="evidence" value="ECO:0007669"/>
    <property type="project" value="UniProtKB-KW"/>
</dbReference>
<keyword evidence="2" id="KW-0560">Oxidoreductase</keyword>
<dbReference type="EMBL" id="KE145359">
    <property type="protein sequence ID" value="EPE32674.1"/>
    <property type="molecule type" value="Genomic_DNA"/>
</dbReference>